<dbReference type="Proteomes" id="UP001606300">
    <property type="component" value="Unassembled WGS sequence"/>
</dbReference>
<dbReference type="InterPro" id="IPR024537">
    <property type="entry name" value="DUF3322"/>
</dbReference>
<evidence type="ECO:0000259" key="1">
    <source>
        <dbReference type="Pfam" id="PF09983"/>
    </source>
</evidence>
<dbReference type="RefSeq" id="WP_394468406.1">
    <property type="nucleotide sequence ID" value="NZ_JBIGHY010000001.1"/>
</dbReference>
<organism evidence="3 4">
    <name type="scientific">Pelomonas dachongensis</name>
    <dbReference type="NCBI Taxonomy" id="3299029"/>
    <lineage>
        <taxon>Bacteria</taxon>
        <taxon>Pseudomonadati</taxon>
        <taxon>Pseudomonadota</taxon>
        <taxon>Betaproteobacteria</taxon>
        <taxon>Burkholderiales</taxon>
        <taxon>Sphaerotilaceae</taxon>
        <taxon>Roseateles</taxon>
    </lineage>
</organism>
<name>A0ABW7EFP9_9BURK</name>
<dbReference type="InterPro" id="IPR014544">
    <property type="entry name" value="UCP028408"/>
</dbReference>
<dbReference type="Pfam" id="PF09983">
    <property type="entry name" value="JetD_C"/>
    <property type="match status" value="1"/>
</dbReference>
<keyword evidence="4" id="KW-1185">Reference proteome</keyword>
<dbReference type="InterPro" id="IPR024534">
    <property type="entry name" value="JetD_C"/>
</dbReference>
<dbReference type="EMBL" id="JBIGHY010000001">
    <property type="protein sequence ID" value="MFG6412296.1"/>
    <property type="molecule type" value="Genomic_DNA"/>
</dbReference>
<evidence type="ECO:0000313" key="3">
    <source>
        <dbReference type="EMBL" id="MFG6412296.1"/>
    </source>
</evidence>
<reference evidence="3 4" key="1">
    <citation type="submission" date="2024-09" db="EMBL/GenBank/DDBJ databases">
        <title>Novel species of the genus Pelomonas and Roseateles isolated from streams.</title>
        <authorList>
            <person name="Lu H."/>
        </authorList>
    </citation>
    <scope>NUCLEOTIDE SEQUENCE [LARGE SCALE GENOMIC DNA]</scope>
    <source>
        <strain evidence="3 4">DC23W</strain>
    </source>
</reference>
<evidence type="ECO:0000313" key="4">
    <source>
        <dbReference type="Proteomes" id="UP001606300"/>
    </source>
</evidence>
<dbReference type="PIRSF" id="PIRSF028408">
    <property type="entry name" value="UCP028408"/>
    <property type="match status" value="1"/>
</dbReference>
<comment type="caution">
    <text evidence="3">The sequence shown here is derived from an EMBL/GenBank/DDBJ whole genome shotgun (WGS) entry which is preliminary data.</text>
</comment>
<accession>A0ABW7EFP9</accession>
<protein>
    <submittedName>
        <fullName evidence="3">Wadjet anti-phage system protein JetD domain-containing protein</fullName>
    </submittedName>
</protein>
<evidence type="ECO:0000259" key="2">
    <source>
        <dbReference type="Pfam" id="PF11795"/>
    </source>
</evidence>
<dbReference type="Pfam" id="PF11795">
    <property type="entry name" value="DUF3322"/>
    <property type="match status" value="1"/>
</dbReference>
<proteinExistence type="predicted"/>
<sequence>MTWTTPADLRAQLQRLWERGELLRAAVDETHIAWPVRLNLRGPTAAELSERFDAAGAWARALANVSPLRIESREWSHRVQGRQRLPAIAWVDNLRDALACIGQQRATQRYRELWQMAAAAQPKLLPWLMKRPLQALELADRWERLLAIVAWMDAHPRPGVYLRQVDLPNVDSKFIEAHRGLLAEWLDLVLPSAAIDPLATGTAQFARRYGFLERPSRIRFRLLDPALPTLPGCSGLADITLDAASFAKLALPLARVFITENETNFLAFPPMQRSIVIFGAGYGWEGLAQATWLQGCALHYWGDIDTHGFAILDQLRGHFAHARSFLMDRETLLAHRAAWGQEPEPARHALLRLDAVEAALYDELRFDRLQPLLRLEQERIGYGWLERHLPGG</sequence>
<feature type="domain" description="DUF3322" evidence="2">
    <location>
        <begin position="6"/>
        <end position="187"/>
    </location>
</feature>
<feature type="domain" description="Wadjet protein JetD C-terminal" evidence="1">
    <location>
        <begin position="210"/>
        <end position="388"/>
    </location>
</feature>
<gene>
    <name evidence="3" type="ORF">ACG02S_00140</name>
</gene>